<feature type="domain" description="mRNA capping enzyme adenylation" evidence="9">
    <location>
        <begin position="45"/>
        <end position="220"/>
    </location>
</feature>
<dbReference type="PANTHER" id="PTHR10367">
    <property type="entry name" value="MRNA-CAPPING ENZYME"/>
    <property type="match status" value="1"/>
</dbReference>
<dbReference type="InterPro" id="IPR051029">
    <property type="entry name" value="mRNA_Capping_Enz/RNA_Phosphat"/>
</dbReference>
<evidence type="ECO:0000256" key="7">
    <source>
        <dbReference type="ARBA" id="ARBA00023134"/>
    </source>
</evidence>
<reference evidence="11" key="1">
    <citation type="journal article" date="2020" name="Nature">
        <title>Giant virus diversity and host interactions through global metagenomics.</title>
        <authorList>
            <person name="Schulz F."/>
            <person name="Roux S."/>
            <person name="Paez-Espino D."/>
            <person name="Jungbluth S."/>
            <person name="Walsh D.A."/>
            <person name="Denef V.J."/>
            <person name="McMahon K.D."/>
            <person name="Konstantinidis K.T."/>
            <person name="Eloe-Fadrosh E.A."/>
            <person name="Kyrpides N.C."/>
            <person name="Woyke T."/>
        </authorList>
    </citation>
    <scope>NUCLEOTIDE SEQUENCE</scope>
    <source>
        <strain evidence="11">GVMAG-M-3300023184-53</strain>
    </source>
</reference>
<accession>A0A6C0I9N5</accession>
<dbReference type="EC" id="2.7.7.50" evidence="1"/>
<evidence type="ECO:0000313" key="11">
    <source>
        <dbReference type="EMBL" id="QHT89087.1"/>
    </source>
</evidence>
<evidence type="ECO:0000259" key="10">
    <source>
        <dbReference type="Pfam" id="PF03919"/>
    </source>
</evidence>
<comment type="catalytic activity">
    <reaction evidence="8">
        <text>a 5'-end diphospho-ribonucleoside in mRNA + GTP + H(+) = a 5'-end (5'-triphosphoguanosine)-ribonucleoside in mRNA + diphosphate</text>
        <dbReference type="Rhea" id="RHEA:67012"/>
        <dbReference type="Rhea" id="RHEA-COMP:17165"/>
        <dbReference type="Rhea" id="RHEA-COMP:17166"/>
        <dbReference type="ChEBI" id="CHEBI:15378"/>
        <dbReference type="ChEBI" id="CHEBI:33019"/>
        <dbReference type="ChEBI" id="CHEBI:37565"/>
        <dbReference type="ChEBI" id="CHEBI:167616"/>
        <dbReference type="ChEBI" id="CHEBI:167617"/>
        <dbReference type="EC" id="2.7.7.50"/>
    </reaction>
    <physiologicalReaction direction="left-to-right" evidence="8">
        <dbReference type="Rhea" id="RHEA:67013"/>
    </physiologicalReaction>
</comment>
<dbReference type="PANTHER" id="PTHR10367:SF17">
    <property type="entry name" value="MRNA-CAPPING ENZYME"/>
    <property type="match status" value="1"/>
</dbReference>
<evidence type="ECO:0000256" key="5">
    <source>
        <dbReference type="ARBA" id="ARBA00022741"/>
    </source>
</evidence>
<dbReference type="CDD" id="cd07895">
    <property type="entry name" value="Adenylation_mRNA_capping"/>
    <property type="match status" value="1"/>
</dbReference>
<dbReference type="GO" id="GO:0006370">
    <property type="term" value="P:7-methylguanosine mRNA capping"/>
    <property type="evidence" value="ECO:0007669"/>
    <property type="project" value="UniProtKB-KW"/>
</dbReference>
<evidence type="ECO:0000256" key="8">
    <source>
        <dbReference type="ARBA" id="ARBA00044624"/>
    </source>
</evidence>
<dbReference type="InterPro" id="IPR013846">
    <property type="entry name" value="mRNA_cap_enzyme_C"/>
</dbReference>
<dbReference type="Pfam" id="PF03919">
    <property type="entry name" value="mRNA_cap_C"/>
    <property type="match status" value="1"/>
</dbReference>
<keyword evidence="4" id="KW-0548">Nucleotidyltransferase</keyword>
<keyword evidence="7" id="KW-0342">GTP-binding</keyword>
<dbReference type="SUPFAM" id="SSF56091">
    <property type="entry name" value="DNA ligase/mRNA capping enzyme, catalytic domain"/>
    <property type="match status" value="1"/>
</dbReference>
<dbReference type="SUPFAM" id="SSF50249">
    <property type="entry name" value="Nucleic acid-binding proteins"/>
    <property type="match status" value="1"/>
</dbReference>
<keyword evidence="6" id="KW-0506">mRNA capping</keyword>
<keyword evidence="2" id="KW-0507">mRNA processing</keyword>
<evidence type="ECO:0000256" key="1">
    <source>
        <dbReference type="ARBA" id="ARBA00012475"/>
    </source>
</evidence>
<dbReference type="GO" id="GO:0004484">
    <property type="term" value="F:mRNA guanylyltransferase activity"/>
    <property type="evidence" value="ECO:0007669"/>
    <property type="project" value="UniProtKB-EC"/>
</dbReference>
<protein>
    <recommendedName>
        <fullName evidence="1">mRNA guanylyltransferase</fullName>
        <ecNumber evidence="1">2.7.7.50</ecNumber>
    </recommendedName>
</protein>
<dbReference type="Gene3D" id="2.40.50.140">
    <property type="entry name" value="Nucleic acid-binding proteins"/>
    <property type="match status" value="1"/>
</dbReference>
<dbReference type="Pfam" id="PF01331">
    <property type="entry name" value="mRNA_cap_enzyme"/>
    <property type="match status" value="1"/>
</dbReference>
<dbReference type="AlphaFoldDB" id="A0A6C0I9N5"/>
<name>A0A6C0I9N5_9ZZZZ</name>
<proteinExistence type="predicted"/>
<keyword evidence="3" id="KW-0808">Transferase</keyword>
<dbReference type="GO" id="GO:0005525">
    <property type="term" value="F:GTP binding"/>
    <property type="evidence" value="ECO:0007669"/>
    <property type="project" value="UniProtKB-KW"/>
</dbReference>
<evidence type="ECO:0000256" key="2">
    <source>
        <dbReference type="ARBA" id="ARBA00022664"/>
    </source>
</evidence>
<dbReference type="InterPro" id="IPR001339">
    <property type="entry name" value="mRNA_cap_enzyme_adenylation"/>
</dbReference>
<dbReference type="GO" id="GO:0005524">
    <property type="term" value="F:ATP binding"/>
    <property type="evidence" value="ECO:0007669"/>
    <property type="project" value="InterPro"/>
</dbReference>
<dbReference type="InterPro" id="IPR012340">
    <property type="entry name" value="NA-bd_OB-fold"/>
</dbReference>
<dbReference type="Gene3D" id="3.30.470.30">
    <property type="entry name" value="DNA ligase/mRNA capping enzyme"/>
    <property type="match status" value="1"/>
</dbReference>
<evidence type="ECO:0000256" key="6">
    <source>
        <dbReference type="ARBA" id="ARBA00023042"/>
    </source>
</evidence>
<sequence>MDSQVSFGNSVAFLVDNDVLKEKIFKEVENILNIICKRDHFPGPQPVAVMKKDFETLKTQRYVVCEKTDGQRHVLLLLNIDNKPMCFVINRKNEIYFVTLSFKKEMFEGSIFDGELIKNKTGVWTYIIHDTLSYNGKDFTNVTHDLRYHAGIDFITKRYVHKDTDCFCIKTKLFYQYGPELSKTWKHIQEHTENVIDGLIFTPVDSPIVFKRDPNLFKWKRSYDLTIDLLVKKVGRKINLYGINNNENYIFKSFGSDNVNYKTIMELSRTNLKEGTVIEFNYDPQLEIFKPYRIRTDKKIPNSQITINNTLKNIEESLEIEDFTF</sequence>
<keyword evidence="5" id="KW-0547">Nucleotide-binding</keyword>
<evidence type="ECO:0000256" key="4">
    <source>
        <dbReference type="ARBA" id="ARBA00022695"/>
    </source>
</evidence>
<organism evidence="11">
    <name type="scientific">viral metagenome</name>
    <dbReference type="NCBI Taxonomy" id="1070528"/>
    <lineage>
        <taxon>unclassified sequences</taxon>
        <taxon>metagenomes</taxon>
        <taxon>organismal metagenomes</taxon>
    </lineage>
</organism>
<feature type="domain" description="mRNA capping enzyme C-terminal" evidence="10">
    <location>
        <begin position="260"/>
        <end position="322"/>
    </location>
</feature>
<dbReference type="EMBL" id="MN740136">
    <property type="protein sequence ID" value="QHT89087.1"/>
    <property type="molecule type" value="Genomic_DNA"/>
</dbReference>
<evidence type="ECO:0000256" key="3">
    <source>
        <dbReference type="ARBA" id="ARBA00022679"/>
    </source>
</evidence>
<evidence type="ECO:0000259" key="9">
    <source>
        <dbReference type="Pfam" id="PF01331"/>
    </source>
</evidence>